<sequence>MVGANVKAETVTMMDKRKAMETEMDAIIARLTVSGGPGLQDNLVDAQGFPRADINIPAVRSDRQRLTALRNDHKEITDAIEKNLVILHSGGFTRGSSQSDKLPEAEVVRPSSGASPMEIAPGTESTTAESPSPMDEDPYESSLPFAVFDDVTQGSPAAIDGILIGDQLVRFGSVDREENLLSRLAQEGLTNEGRGLPVIVLRRGERVYLTVTPRRWSGRGLLGCHVQPL</sequence>
<dbReference type="GO" id="GO:0005737">
    <property type="term" value="C:cytoplasm"/>
    <property type="evidence" value="ECO:0000318"/>
    <property type="project" value="GO_Central"/>
</dbReference>
<evidence type="ECO:0000256" key="1">
    <source>
        <dbReference type="ARBA" id="ARBA00023186"/>
    </source>
</evidence>
<reference evidence="4 6" key="1">
    <citation type="journal article" date="2008" name="Science">
        <title>The Physcomitrella genome reveals evolutionary insights into the conquest of land by plants.</title>
        <authorList>
            <person name="Rensing S."/>
            <person name="Lang D."/>
            <person name="Zimmer A."/>
            <person name="Terry A."/>
            <person name="Salamov A."/>
            <person name="Shapiro H."/>
            <person name="Nishiyama T."/>
            <person name="Perroud P.-F."/>
            <person name="Lindquist E."/>
            <person name="Kamisugi Y."/>
            <person name="Tanahashi T."/>
            <person name="Sakakibara K."/>
            <person name="Fujita T."/>
            <person name="Oishi K."/>
            <person name="Shin-I T."/>
            <person name="Kuroki Y."/>
            <person name="Toyoda A."/>
            <person name="Suzuki Y."/>
            <person name="Hashimoto A."/>
            <person name="Yamaguchi K."/>
            <person name="Sugano A."/>
            <person name="Kohara Y."/>
            <person name="Fujiyama A."/>
            <person name="Anterola A."/>
            <person name="Aoki S."/>
            <person name="Ashton N."/>
            <person name="Barbazuk W.B."/>
            <person name="Barker E."/>
            <person name="Bennetzen J."/>
            <person name="Bezanilla M."/>
            <person name="Blankenship R."/>
            <person name="Cho S.H."/>
            <person name="Dutcher S."/>
            <person name="Estelle M."/>
            <person name="Fawcett J.A."/>
            <person name="Gundlach H."/>
            <person name="Hanada K."/>
            <person name="Heyl A."/>
            <person name="Hicks K.A."/>
            <person name="Hugh J."/>
            <person name="Lohr M."/>
            <person name="Mayer K."/>
            <person name="Melkozernov A."/>
            <person name="Murata T."/>
            <person name="Nelson D."/>
            <person name="Pils B."/>
            <person name="Prigge M."/>
            <person name="Reiss B."/>
            <person name="Renner T."/>
            <person name="Rombauts S."/>
            <person name="Rushton P."/>
            <person name="Sanderfoot A."/>
            <person name="Schween G."/>
            <person name="Shiu S.-H."/>
            <person name="Stueber K."/>
            <person name="Theodoulou F.L."/>
            <person name="Tu H."/>
            <person name="Van de Peer Y."/>
            <person name="Verrier P.J."/>
            <person name="Waters E."/>
            <person name="Wood A."/>
            <person name="Yang L."/>
            <person name="Cove D."/>
            <person name="Cuming A."/>
            <person name="Hasebe M."/>
            <person name="Lucas S."/>
            <person name="Mishler D.B."/>
            <person name="Reski R."/>
            <person name="Grigoriev I."/>
            <person name="Quatrano R.S."/>
            <person name="Boore J.L."/>
        </authorList>
    </citation>
    <scope>NUCLEOTIDE SEQUENCE [LARGE SCALE GENOMIC DNA]</scope>
    <source>
        <strain evidence="5 6">cv. Gransden 2004</strain>
    </source>
</reference>
<dbReference type="EnsemblPlants" id="Pp3c8_2960V3.2">
    <property type="protein sequence ID" value="Pp3c8_2960V3.2"/>
    <property type="gene ID" value="Pp3c8_2960"/>
</dbReference>
<dbReference type="FunFam" id="2.30.42.10:FF:000107">
    <property type="entry name" value="26S proteasome non-ATPase regulatory subunit 9"/>
    <property type="match status" value="1"/>
</dbReference>
<dbReference type="EnsemblPlants" id="Pp3c8_2960V3.1">
    <property type="protein sequence ID" value="Pp3c8_2960V3.1"/>
    <property type="gene ID" value="Pp3c8_2960"/>
</dbReference>
<dbReference type="GeneID" id="112285343"/>
<dbReference type="FunCoup" id="A0A2K1K5Y7">
    <property type="interactions" value="4310"/>
</dbReference>
<dbReference type="Gene3D" id="6.10.140.1710">
    <property type="match status" value="1"/>
</dbReference>
<proteinExistence type="predicted"/>
<gene>
    <name evidence="5" type="primary">LOC112285343</name>
    <name evidence="4" type="ORF">PHYPA_011085</name>
</gene>
<dbReference type="Gene3D" id="2.30.42.10">
    <property type="match status" value="1"/>
</dbReference>
<dbReference type="Gramene" id="Pp3c8_2960V3.2">
    <property type="protein sequence ID" value="Pp3c8_2960V3.2"/>
    <property type="gene ID" value="Pp3c8_2960"/>
</dbReference>
<dbReference type="Gramene" id="Pp3c8_2960V3.1">
    <property type="protein sequence ID" value="Pp3c8_2960V3.1"/>
    <property type="gene ID" value="Pp3c8_2960"/>
</dbReference>
<dbReference type="InterPro" id="IPR035269">
    <property type="entry name" value="PSMD9"/>
</dbReference>
<feature type="region of interest" description="Disordered" evidence="2">
    <location>
        <begin position="93"/>
        <end position="141"/>
    </location>
</feature>
<dbReference type="GO" id="GO:0070682">
    <property type="term" value="P:proteasome regulatory particle assembly"/>
    <property type="evidence" value="ECO:0000318"/>
    <property type="project" value="GO_Central"/>
</dbReference>
<dbReference type="AlphaFoldDB" id="A0A2K1K5Y7"/>
<dbReference type="OrthoDB" id="72325at2759"/>
<feature type="domain" description="Nas2 N-terminal" evidence="3">
    <location>
        <begin position="12"/>
        <end position="89"/>
    </location>
</feature>
<dbReference type="KEGG" id="ppp:112285343"/>
<dbReference type="GO" id="GO:0005634">
    <property type="term" value="C:nucleus"/>
    <property type="evidence" value="ECO:0000318"/>
    <property type="project" value="GO_Central"/>
</dbReference>
<evidence type="ECO:0000259" key="3">
    <source>
        <dbReference type="Pfam" id="PF18265"/>
    </source>
</evidence>
<dbReference type="Proteomes" id="UP000006727">
    <property type="component" value="Chromosome 8"/>
</dbReference>
<dbReference type="STRING" id="3218.A0A2K1K5Y7"/>
<dbReference type="EMBL" id="ABEU02000008">
    <property type="protein sequence ID" value="PNR49189.1"/>
    <property type="molecule type" value="Genomic_DNA"/>
</dbReference>
<name>A0A2K1K5Y7_PHYPA</name>
<organism evidence="4">
    <name type="scientific">Physcomitrium patens</name>
    <name type="common">Spreading-leaved earth moss</name>
    <name type="synonym">Physcomitrella patens</name>
    <dbReference type="NCBI Taxonomy" id="3218"/>
    <lineage>
        <taxon>Eukaryota</taxon>
        <taxon>Viridiplantae</taxon>
        <taxon>Streptophyta</taxon>
        <taxon>Embryophyta</taxon>
        <taxon>Bryophyta</taxon>
        <taxon>Bryophytina</taxon>
        <taxon>Bryopsida</taxon>
        <taxon>Funariidae</taxon>
        <taxon>Funariales</taxon>
        <taxon>Funariaceae</taxon>
        <taxon>Physcomitrium</taxon>
    </lineage>
</organism>
<accession>A0A2K1K5Y7</accession>
<dbReference type="InterPro" id="IPR036034">
    <property type="entry name" value="PDZ_sf"/>
</dbReference>
<dbReference type="PaxDb" id="3218-PP1S35_180V6.1"/>
<reference evidence="5" key="3">
    <citation type="submission" date="2020-12" db="UniProtKB">
        <authorList>
            <consortium name="EnsemblPlants"/>
        </authorList>
    </citation>
    <scope>IDENTIFICATION</scope>
</reference>
<evidence type="ECO:0000256" key="2">
    <source>
        <dbReference type="SAM" id="MobiDB-lite"/>
    </source>
</evidence>
<keyword evidence="6" id="KW-1185">Reference proteome</keyword>
<evidence type="ECO:0000313" key="5">
    <source>
        <dbReference type="EnsemblPlants" id="Pp3c8_2960V3.1"/>
    </source>
</evidence>
<dbReference type="RefSeq" id="XP_024381833.1">
    <property type="nucleotide sequence ID" value="XM_024526065.2"/>
</dbReference>
<dbReference type="EnsemblPlants" id="Pp3c8_2960V3.3">
    <property type="protein sequence ID" value="Pp3c8_2960V3.3"/>
    <property type="gene ID" value="Pp3c8_2960"/>
</dbReference>
<dbReference type="InterPro" id="IPR040815">
    <property type="entry name" value="Nas2_N"/>
</dbReference>
<evidence type="ECO:0000313" key="4">
    <source>
        <dbReference type="EMBL" id="PNR49189.1"/>
    </source>
</evidence>
<dbReference type="PANTHER" id="PTHR12651:SF1">
    <property type="entry name" value="26S PROTEASOME NON-ATPASE REGULATORY SUBUNIT 9"/>
    <property type="match status" value="1"/>
</dbReference>
<dbReference type="SUPFAM" id="SSF50156">
    <property type="entry name" value="PDZ domain-like"/>
    <property type="match status" value="1"/>
</dbReference>
<evidence type="ECO:0000313" key="6">
    <source>
        <dbReference type="Proteomes" id="UP000006727"/>
    </source>
</evidence>
<dbReference type="Pfam" id="PF18265">
    <property type="entry name" value="Nas2_N"/>
    <property type="match status" value="1"/>
</dbReference>
<dbReference type="Gramene" id="Pp3c8_2960V3.3">
    <property type="protein sequence ID" value="Pp3c8_2960V3.3"/>
    <property type="gene ID" value="Pp3c8_2960"/>
</dbReference>
<dbReference type="PANTHER" id="PTHR12651">
    <property type="entry name" value="26S PROTEASOME NON-ATPASE REGULATORY SUBUNIT 9"/>
    <property type="match status" value="1"/>
</dbReference>
<protein>
    <recommendedName>
        <fullName evidence="3">Nas2 N-terminal domain-containing protein</fullName>
    </recommendedName>
</protein>
<reference evidence="4 6" key="2">
    <citation type="journal article" date="2018" name="Plant J.">
        <title>The Physcomitrella patens chromosome-scale assembly reveals moss genome structure and evolution.</title>
        <authorList>
            <person name="Lang D."/>
            <person name="Ullrich K.K."/>
            <person name="Murat F."/>
            <person name="Fuchs J."/>
            <person name="Jenkins J."/>
            <person name="Haas F.B."/>
            <person name="Piednoel M."/>
            <person name="Gundlach H."/>
            <person name="Van Bel M."/>
            <person name="Meyberg R."/>
            <person name="Vives C."/>
            <person name="Morata J."/>
            <person name="Symeonidi A."/>
            <person name="Hiss M."/>
            <person name="Muchero W."/>
            <person name="Kamisugi Y."/>
            <person name="Saleh O."/>
            <person name="Blanc G."/>
            <person name="Decker E.L."/>
            <person name="van Gessel N."/>
            <person name="Grimwood J."/>
            <person name="Hayes R.D."/>
            <person name="Graham S.W."/>
            <person name="Gunter L.E."/>
            <person name="McDaniel S.F."/>
            <person name="Hoernstein S.N.W."/>
            <person name="Larsson A."/>
            <person name="Li F.W."/>
            <person name="Perroud P.F."/>
            <person name="Phillips J."/>
            <person name="Ranjan P."/>
            <person name="Rokshar D.S."/>
            <person name="Rothfels C.J."/>
            <person name="Schneider L."/>
            <person name="Shu S."/>
            <person name="Stevenson D.W."/>
            <person name="Thummler F."/>
            <person name="Tillich M."/>
            <person name="Villarreal Aguilar J.C."/>
            <person name="Widiez T."/>
            <person name="Wong G.K."/>
            <person name="Wymore A."/>
            <person name="Zhang Y."/>
            <person name="Zimmer A.D."/>
            <person name="Quatrano R.S."/>
            <person name="Mayer K.F.X."/>
            <person name="Goodstein D."/>
            <person name="Casacuberta J.M."/>
            <person name="Vandepoele K."/>
            <person name="Reski R."/>
            <person name="Cuming A.C."/>
            <person name="Tuskan G.A."/>
            <person name="Maumus F."/>
            <person name="Salse J."/>
            <person name="Schmutz J."/>
            <person name="Rensing S.A."/>
        </authorList>
    </citation>
    <scope>NUCLEOTIDE SEQUENCE [LARGE SCALE GENOMIC DNA]</scope>
    <source>
        <strain evidence="5 6">cv. Gransden 2004</strain>
    </source>
</reference>
<keyword evidence="1" id="KW-0143">Chaperone</keyword>